<dbReference type="PANTHER" id="PTHR24171:SF8">
    <property type="entry name" value="BRCA1-ASSOCIATED RING DOMAIN PROTEIN 1"/>
    <property type="match status" value="1"/>
</dbReference>
<dbReference type="InterPro" id="IPR036770">
    <property type="entry name" value="Ankyrin_rpt-contain_sf"/>
</dbReference>
<keyword evidence="2 3" id="KW-0040">ANK repeat</keyword>
<reference evidence="4 5" key="1">
    <citation type="journal article" date="2022" name="Nat. Plants">
        <title>Genomes of leafy and leafless Platanthera orchids illuminate the evolution of mycoheterotrophy.</title>
        <authorList>
            <person name="Li M.H."/>
            <person name="Liu K.W."/>
            <person name="Li Z."/>
            <person name="Lu H.C."/>
            <person name="Ye Q.L."/>
            <person name="Zhang D."/>
            <person name="Wang J.Y."/>
            <person name="Li Y.F."/>
            <person name="Zhong Z.M."/>
            <person name="Liu X."/>
            <person name="Yu X."/>
            <person name="Liu D.K."/>
            <person name="Tu X.D."/>
            <person name="Liu B."/>
            <person name="Hao Y."/>
            <person name="Liao X.Y."/>
            <person name="Jiang Y.T."/>
            <person name="Sun W.H."/>
            <person name="Chen J."/>
            <person name="Chen Y.Q."/>
            <person name="Ai Y."/>
            <person name="Zhai J.W."/>
            <person name="Wu S.S."/>
            <person name="Zhou Z."/>
            <person name="Hsiao Y.Y."/>
            <person name="Wu W.L."/>
            <person name="Chen Y.Y."/>
            <person name="Lin Y.F."/>
            <person name="Hsu J.L."/>
            <person name="Li C.Y."/>
            <person name="Wang Z.W."/>
            <person name="Zhao X."/>
            <person name="Zhong W.Y."/>
            <person name="Ma X.K."/>
            <person name="Ma L."/>
            <person name="Huang J."/>
            <person name="Chen G.Z."/>
            <person name="Huang M.Z."/>
            <person name="Huang L."/>
            <person name="Peng D.H."/>
            <person name="Luo Y.B."/>
            <person name="Zou S.Q."/>
            <person name="Chen S.P."/>
            <person name="Lan S."/>
            <person name="Tsai W.C."/>
            <person name="Van de Peer Y."/>
            <person name="Liu Z.J."/>
        </authorList>
    </citation>
    <scope>NUCLEOTIDE SEQUENCE [LARGE SCALE GENOMIC DNA]</scope>
    <source>
        <strain evidence="4">Lor287</strain>
    </source>
</reference>
<dbReference type="GO" id="GO:0085020">
    <property type="term" value="P:protein K6-linked ubiquitination"/>
    <property type="evidence" value="ECO:0007669"/>
    <property type="project" value="TreeGrafter"/>
</dbReference>
<evidence type="ECO:0008006" key="6">
    <source>
        <dbReference type="Google" id="ProtNLM"/>
    </source>
</evidence>
<name>A0AAP0BLB1_9ASPA</name>
<evidence type="ECO:0000256" key="1">
    <source>
        <dbReference type="ARBA" id="ARBA00022737"/>
    </source>
</evidence>
<keyword evidence="5" id="KW-1185">Reference proteome</keyword>
<dbReference type="InterPro" id="IPR002110">
    <property type="entry name" value="Ankyrin_rpt"/>
</dbReference>
<feature type="repeat" description="ANK" evidence="3">
    <location>
        <begin position="1"/>
        <end position="26"/>
    </location>
</feature>
<dbReference type="EMBL" id="JBBWWQ010000007">
    <property type="protein sequence ID" value="KAK8943257.1"/>
    <property type="molecule type" value="Genomic_DNA"/>
</dbReference>
<proteinExistence type="predicted"/>
<dbReference type="PANTHER" id="PTHR24171">
    <property type="entry name" value="ANKYRIN REPEAT DOMAIN-CONTAINING PROTEIN 39-RELATED"/>
    <property type="match status" value="1"/>
</dbReference>
<dbReference type="AlphaFoldDB" id="A0AAP0BLB1"/>
<sequence>MAAANGHLDIVEYLISIGVDVNASNAENNTPLHWACLNGQKEVVKALILAGANMTLLNCHERTPMDEAVSRGKMEIVDTINAAVVQAELQGVGVH</sequence>
<dbReference type="PROSITE" id="PS50297">
    <property type="entry name" value="ANK_REP_REGION"/>
    <property type="match status" value="2"/>
</dbReference>
<dbReference type="SMART" id="SM00248">
    <property type="entry name" value="ANK"/>
    <property type="match status" value="3"/>
</dbReference>
<feature type="repeat" description="ANK" evidence="3">
    <location>
        <begin position="27"/>
        <end position="59"/>
    </location>
</feature>
<dbReference type="Pfam" id="PF12796">
    <property type="entry name" value="Ank_2"/>
    <property type="match status" value="1"/>
</dbReference>
<accession>A0AAP0BLB1</accession>
<keyword evidence="1" id="KW-0677">Repeat</keyword>
<dbReference type="Proteomes" id="UP001418222">
    <property type="component" value="Unassembled WGS sequence"/>
</dbReference>
<dbReference type="SUPFAM" id="SSF48403">
    <property type="entry name" value="Ankyrin repeat"/>
    <property type="match status" value="1"/>
</dbReference>
<evidence type="ECO:0000256" key="2">
    <source>
        <dbReference type="ARBA" id="ARBA00023043"/>
    </source>
</evidence>
<evidence type="ECO:0000313" key="4">
    <source>
        <dbReference type="EMBL" id="KAK8943257.1"/>
    </source>
</evidence>
<comment type="caution">
    <text evidence="4">The sequence shown here is derived from an EMBL/GenBank/DDBJ whole genome shotgun (WGS) entry which is preliminary data.</text>
</comment>
<evidence type="ECO:0000313" key="5">
    <source>
        <dbReference type="Proteomes" id="UP001418222"/>
    </source>
</evidence>
<organism evidence="4 5">
    <name type="scientific">Platanthera zijinensis</name>
    <dbReference type="NCBI Taxonomy" id="2320716"/>
    <lineage>
        <taxon>Eukaryota</taxon>
        <taxon>Viridiplantae</taxon>
        <taxon>Streptophyta</taxon>
        <taxon>Embryophyta</taxon>
        <taxon>Tracheophyta</taxon>
        <taxon>Spermatophyta</taxon>
        <taxon>Magnoliopsida</taxon>
        <taxon>Liliopsida</taxon>
        <taxon>Asparagales</taxon>
        <taxon>Orchidaceae</taxon>
        <taxon>Orchidoideae</taxon>
        <taxon>Orchideae</taxon>
        <taxon>Orchidinae</taxon>
        <taxon>Platanthera</taxon>
    </lineage>
</organism>
<evidence type="ECO:0000256" key="3">
    <source>
        <dbReference type="PROSITE-ProRule" id="PRU00023"/>
    </source>
</evidence>
<dbReference type="Gene3D" id="1.25.40.20">
    <property type="entry name" value="Ankyrin repeat-containing domain"/>
    <property type="match status" value="2"/>
</dbReference>
<protein>
    <recommendedName>
        <fullName evidence="6">Ankyrin repeat protein</fullName>
    </recommendedName>
</protein>
<dbReference type="GO" id="GO:0004842">
    <property type="term" value="F:ubiquitin-protein transferase activity"/>
    <property type="evidence" value="ECO:0007669"/>
    <property type="project" value="TreeGrafter"/>
</dbReference>
<dbReference type="PROSITE" id="PS50088">
    <property type="entry name" value="ANK_REPEAT"/>
    <property type="match status" value="2"/>
</dbReference>
<gene>
    <name evidence="4" type="ORF">KSP39_PZI008978</name>
</gene>